<dbReference type="Gene3D" id="3.40.190.10">
    <property type="entry name" value="Periplasmic binding protein-like II"/>
    <property type="match status" value="2"/>
</dbReference>
<dbReference type="AlphaFoldDB" id="A0A941CTV8"/>
<dbReference type="RefSeq" id="WP_211802865.1">
    <property type="nucleotide sequence ID" value="NZ_JAGSCS010000043.1"/>
</dbReference>
<comment type="caution">
    <text evidence="1">The sequence shown here is derived from an EMBL/GenBank/DDBJ whole genome shotgun (WGS) entry which is preliminary data.</text>
</comment>
<name>A0A941CTV8_9CLOT</name>
<sequence>MFRRRVLNVMGIILLMSAVLLSACGKKEQKTLSIGEQFGLAYAPLEVMKSEGFLEEALKARGLDISVEWKKLGNTSAIRESMLSGDLDIGFTAIPPFLIGKDKGMDWRIMAGISKTSVALVTKDPTLTSIADLPENHRIILPQPGSIQHILLMMASEKVLGKASALDGQLLSMAHPDGVTAFLSGKEDLLHFTTPPYLQQELESGGRVLLDGRESFGGDFTFIVGICPERVFLDTKVYESFKEALVKTMEYMETNREGTHQILSEAYDYDQEDLKGYLQDGTTTFGTGVEGMDTFVEFMERNGLISSGLKEMELYWEKDAK</sequence>
<dbReference type="EMBL" id="JAGSCS010000043">
    <property type="protein sequence ID" value="MBR0577474.1"/>
    <property type="molecule type" value="Genomic_DNA"/>
</dbReference>
<reference evidence="1" key="1">
    <citation type="submission" date="2021-04" db="EMBL/GenBank/DDBJ databases">
        <title>Proteiniclasticum sedimins sp. nov., an obligate anaerobic bacterium isolated from anaerobic sludge.</title>
        <authorList>
            <person name="Liu J."/>
        </authorList>
    </citation>
    <scope>NUCLEOTIDE SEQUENCE</scope>
    <source>
        <strain evidence="1">BAD-10</strain>
    </source>
</reference>
<dbReference type="PANTHER" id="PTHR30024:SF2">
    <property type="entry name" value="ABC TRANSPORTER SUBSTRATE-BINDING PROTEIN"/>
    <property type="match status" value="1"/>
</dbReference>
<dbReference type="Proteomes" id="UP000675379">
    <property type="component" value="Unassembled WGS sequence"/>
</dbReference>
<proteinExistence type="predicted"/>
<protein>
    <submittedName>
        <fullName evidence="1">ABC transporter substrate-binding protein</fullName>
    </submittedName>
</protein>
<dbReference type="SUPFAM" id="SSF53850">
    <property type="entry name" value="Periplasmic binding protein-like II"/>
    <property type="match status" value="1"/>
</dbReference>
<keyword evidence="2" id="KW-1185">Reference proteome</keyword>
<evidence type="ECO:0000313" key="2">
    <source>
        <dbReference type="Proteomes" id="UP000675379"/>
    </source>
</evidence>
<dbReference type="PANTHER" id="PTHR30024">
    <property type="entry name" value="ALIPHATIC SULFONATES-BINDING PROTEIN-RELATED"/>
    <property type="match status" value="1"/>
</dbReference>
<gene>
    <name evidence="1" type="ORF">KCG48_14285</name>
</gene>
<accession>A0A941CTV8</accession>
<dbReference type="PROSITE" id="PS51257">
    <property type="entry name" value="PROKAR_LIPOPROTEIN"/>
    <property type="match status" value="1"/>
</dbReference>
<evidence type="ECO:0000313" key="1">
    <source>
        <dbReference type="EMBL" id="MBR0577474.1"/>
    </source>
</evidence>
<organism evidence="1 2">
    <name type="scientific">Proteiniclasticum sediminis</name>
    <dbReference type="NCBI Taxonomy" id="2804028"/>
    <lineage>
        <taxon>Bacteria</taxon>
        <taxon>Bacillati</taxon>
        <taxon>Bacillota</taxon>
        <taxon>Clostridia</taxon>
        <taxon>Eubacteriales</taxon>
        <taxon>Clostridiaceae</taxon>
        <taxon>Proteiniclasticum</taxon>
    </lineage>
</organism>